<evidence type="ECO:0000256" key="6">
    <source>
        <dbReference type="SAM" id="MobiDB-lite"/>
    </source>
</evidence>
<keyword evidence="5" id="KW-0539">Nucleus</keyword>
<evidence type="ECO:0000256" key="1">
    <source>
        <dbReference type="ARBA" id="ARBA00004123"/>
    </source>
</evidence>
<reference evidence="8" key="1">
    <citation type="submission" date="2020-05" db="EMBL/GenBank/DDBJ databases">
        <title>WGS assembly of Panicum virgatum.</title>
        <authorList>
            <person name="Lovell J.T."/>
            <person name="Jenkins J."/>
            <person name="Shu S."/>
            <person name="Juenger T.E."/>
            <person name="Schmutz J."/>
        </authorList>
    </citation>
    <scope>NUCLEOTIDE SEQUENCE</scope>
    <source>
        <strain evidence="8">AP13</strain>
    </source>
</reference>
<feature type="domain" description="AP2/ERF" evidence="7">
    <location>
        <begin position="93"/>
        <end position="151"/>
    </location>
</feature>
<dbReference type="EMBL" id="CM029047">
    <property type="protein sequence ID" value="KAG2583456.1"/>
    <property type="molecule type" value="Genomic_DNA"/>
</dbReference>
<evidence type="ECO:0000259" key="7">
    <source>
        <dbReference type="PROSITE" id="PS51032"/>
    </source>
</evidence>
<dbReference type="InterPro" id="IPR016177">
    <property type="entry name" value="DNA-bd_dom_sf"/>
</dbReference>
<keyword evidence="4" id="KW-0804">Transcription</keyword>
<dbReference type="SUPFAM" id="SSF54171">
    <property type="entry name" value="DNA-binding domain"/>
    <property type="match status" value="1"/>
</dbReference>
<dbReference type="InterPro" id="IPR036955">
    <property type="entry name" value="AP2/ERF_dom_sf"/>
</dbReference>
<proteinExistence type="predicted"/>
<feature type="region of interest" description="Disordered" evidence="6">
    <location>
        <begin position="141"/>
        <end position="174"/>
    </location>
</feature>
<dbReference type="AlphaFoldDB" id="A0A8T0RE32"/>
<keyword evidence="9" id="KW-1185">Reference proteome</keyword>
<evidence type="ECO:0000256" key="3">
    <source>
        <dbReference type="ARBA" id="ARBA00023125"/>
    </source>
</evidence>
<evidence type="ECO:0000313" key="9">
    <source>
        <dbReference type="Proteomes" id="UP000823388"/>
    </source>
</evidence>
<dbReference type="PANTHER" id="PTHR31194:SF189">
    <property type="entry name" value="AP2_ERF DOMAIN-CONTAINING PROTEIN"/>
    <property type="match status" value="1"/>
</dbReference>
<dbReference type="Proteomes" id="UP000823388">
    <property type="component" value="Chromosome 6K"/>
</dbReference>
<comment type="subcellular location">
    <subcellularLocation>
        <location evidence="1">Nucleus</location>
    </subcellularLocation>
</comment>
<sequence>MEARRIRIFFSDPDATDSDSGDDPTSGVCAPTKSAGKTELVILQCNSRTNTRGAKMNPAGAGCGRPQAIRSLALPAAGSSRNRAVGSAPTTRRYRGVYERQPGRWAAEFRSHRLKVRHWVGTFATEEEAKAAYDAFERQFRSSPRPRCGTPASPPERGANAGCVRRASHPPTDEKRQIVLALTAAATTRMLPPPSAGATMAASVSVPSAPPCIFSSMWASSPPTLFRDERRRDDAPRSLHSIWADEPADEDILGLADLAHLPLPRFSDASVDFDPADLSLFDNGFL</sequence>
<dbReference type="InterPro" id="IPR050913">
    <property type="entry name" value="AP2/ERF_ERF"/>
</dbReference>
<dbReference type="Pfam" id="PF00847">
    <property type="entry name" value="AP2"/>
    <property type="match status" value="1"/>
</dbReference>
<dbReference type="PROSITE" id="PS51032">
    <property type="entry name" value="AP2_ERF"/>
    <property type="match status" value="1"/>
</dbReference>
<dbReference type="InterPro" id="IPR001471">
    <property type="entry name" value="AP2/ERF_dom"/>
</dbReference>
<evidence type="ECO:0000256" key="5">
    <source>
        <dbReference type="ARBA" id="ARBA00023242"/>
    </source>
</evidence>
<evidence type="ECO:0000313" key="8">
    <source>
        <dbReference type="EMBL" id="KAG2583456.1"/>
    </source>
</evidence>
<dbReference type="GO" id="GO:0005634">
    <property type="term" value="C:nucleus"/>
    <property type="evidence" value="ECO:0007669"/>
    <property type="project" value="UniProtKB-SubCell"/>
</dbReference>
<dbReference type="GO" id="GO:0003677">
    <property type="term" value="F:DNA binding"/>
    <property type="evidence" value="ECO:0007669"/>
    <property type="project" value="UniProtKB-KW"/>
</dbReference>
<dbReference type="PANTHER" id="PTHR31194">
    <property type="entry name" value="SHN SHINE , DNA BINDING / TRANSCRIPTION FACTOR"/>
    <property type="match status" value="1"/>
</dbReference>
<organism evidence="8 9">
    <name type="scientific">Panicum virgatum</name>
    <name type="common">Blackwell switchgrass</name>
    <dbReference type="NCBI Taxonomy" id="38727"/>
    <lineage>
        <taxon>Eukaryota</taxon>
        <taxon>Viridiplantae</taxon>
        <taxon>Streptophyta</taxon>
        <taxon>Embryophyta</taxon>
        <taxon>Tracheophyta</taxon>
        <taxon>Spermatophyta</taxon>
        <taxon>Magnoliopsida</taxon>
        <taxon>Liliopsida</taxon>
        <taxon>Poales</taxon>
        <taxon>Poaceae</taxon>
        <taxon>PACMAD clade</taxon>
        <taxon>Panicoideae</taxon>
        <taxon>Panicodae</taxon>
        <taxon>Paniceae</taxon>
        <taxon>Panicinae</taxon>
        <taxon>Panicum</taxon>
        <taxon>Panicum sect. Hiantes</taxon>
    </lineage>
</organism>
<protein>
    <recommendedName>
        <fullName evidence="7">AP2/ERF domain-containing protein</fullName>
    </recommendedName>
</protein>
<evidence type="ECO:0000256" key="2">
    <source>
        <dbReference type="ARBA" id="ARBA00023015"/>
    </source>
</evidence>
<dbReference type="OrthoDB" id="681918at2759"/>
<gene>
    <name evidence="8" type="ORF">PVAP13_6KG219800</name>
</gene>
<dbReference type="Gene3D" id="3.30.730.10">
    <property type="entry name" value="AP2/ERF domain"/>
    <property type="match status" value="1"/>
</dbReference>
<keyword evidence="3" id="KW-0238">DNA-binding</keyword>
<evidence type="ECO:0000256" key="4">
    <source>
        <dbReference type="ARBA" id="ARBA00023163"/>
    </source>
</evidence>
<dbReference type="SMART" id="SM00380">
    <property type="entry name" value="AP2"/>
    <property type="match status" value="1"/>
</dbReference>
<accession>A0A8T0RE32</accession>
<feature type="region of interest" description="Disordered" evidence="6">
    <location>
        <begin position="8"/>
        <end position="33"/>
    </location>
</feature>
<comment type="caution">
    <text evidence="8">The sequence shown here is derived from an EMBL/GenBank/DDBJ whole genome shotgun (WGS) entry which is preliminary data.</text>
</comment>
<keyword evidence="2" id="KW-0805">Transcription regulation</keyword>
<dbReference type="CDD" id="cd00018">
    <property type="entry name" value="AP2"/>
    <property type="match status" value="1"/>
</dbReference>
<name>A0A8T0RE32_PANVG</name>
<dbReference type="GO" id="GO:0003700">
    <property type="term" value="F:DNA-binding transcription factor activity"/>
    <property type="evidence" value="ECO:0007669"/>
    <property type="project" value="InterPro"/>
</dbReference>